<dbReference type="Proteomes" id="UP000076852">
    <property type="component" value="Chromosome 1"/>
</dbReference>
<dbReference type="RefSeq" id="WP_063496142.1">
    <property type="nucleotide sequence ID" value="NZ_CP014578.1"/>
</dbReference>
<proteinExistence type="inferred from homology"/>
<evidence type="ECO:0008006" key="9">
    <source>
        <dbReference type="Google" id="ProtNLM"/>
    </source>
</evidence>
<protein>
    <recommendedName>
        <fullName evidence="9">Transposase</fullName>
    </recommendedName>
</protein>
<dbReference type="OrthoDB" id="5292689at2"/>
<evidence type="ECO:0000256" key="4">
    <source>
        <dbReference type="ARBA" id="ARBA00023172"/>
    </source>
</evidence>
<feature type="domain" description="DUF4158" evidence="6">
    <location>
        <begin position="6"/>
        <end position="169"/>
    </location>
</feature>
<name>A0A160FK01_9BURK</name>
<evidence type="ECO:0000256" key="1">
    <source>
        <dbReference type="ARBA" id="ARBA00009402"/>
    </source>
</evidence>
<evidence type="ECO:0000256" key="3">
    <source>
        <dbReference type="ARBA" id="ARBA00023125"/>
    </source>
</evidence>
<dbReference type="InterPro" id="IPR002513">
    <property type="entry name" value="Tn3_Tnp_DDE_dom"/>
</dbReference>
<sequence>MPRRELLTSAQRAQLLAFPADEGELIRHYSLSKSDLAFVRQHRGDHNRLGVAVQIGYLRFPGRVLAEGERPYPPLLGMVAVQLKLSASIWDIYAERDQTRREHLQELIDWLQLSQFDRTHYRAVADWLLPIALQTTQGMALAQAVVDELRRRHIVLPPVATIERLCAEVATRAQRQVYRLLTDPLAARQRKALDSLLLLREGRRVSTLTWIRQSPGAPSAKAVLAHIERLQAIRAIALPIDLGCDVHQNRLIRLAREGAQTAVYQLEEYEPDRRHATLVAILLDTAATLIDETLDLLDRLIGSFFTKAKHRHEREFAAAGKAINDKVRLYARIGGALVDAKTSGTDPFVAIEAIMPWDQFAETVKDAQRLARTEDFDHLVLVGQHYQQLRRYAPAFLDTFEFSAAPAAQGVIDAIQTLRTLNRTSARKVPADAPIGFVRKRWQPLVFVDGGIDRKFYELCAVAELKNSLRAGDVSVAGSRQFKDFDAYLMPRSTFDGQRETGTLAVPVADTPQAYLAERLERLRTALDEVNRLAEADQLPDAILKADGLKISPLDADVPDEAEALRERAYAILPHIKITDLLLEVDRWTNFSQHFNHLKTGEPPKDGALLLTAVLGDALNLGITKMAEACPGTSMAKLSWLEGVRHFSPDLVPWRNDRTQAIPDRCLG</sequence>
<gene>
    <name evidence="7" type="ORF">AYM40_10345</name>
</gene>
<evidence type="ECO:0000256" key="2">
    <source>
        <dbReference type="ARBA" id="ARBA00022578"/>
    </source>
</evidence>
<dbReference type="InterPro" id="IPR025296">
    <property type="entry name" value="DUF4158"/>
</dbReference>
<evidence type="ECO:0000313" key="7">
    <source>
        <dbReference type="EMBL" id="ANB72720.1"/>
    </source>
</evidence>
<organism evidence="7 8">
    <name type="scientific">Paraburkholderia phytofirmans OLGA172</name>
    <dbReference type="NCBI Taxonomy" id="1417228"/>
    <lineage>
        <taxon>Bacteria</taxon>
        <taxon>Pseudomonadati</taxon>
        <taxon>Pseudomonadota</taxon>
        <taxon>Betaproteobacteria</taxon>
        <taxon>Burkholderiales</taxon>
        <taxon>Burkholderiaceae</taxon>
        <taxon>Paraburkholderia</taxon>
    </lineage>
</organism>
<reference evidence="7 8" key="1">
    <citation type="journal article" date="2016" name="Gene">
        <title>PacBio SMRT assembly of a complex multi-replicon genome reveals chlorocatechol degradative operon in a region of genome plasticity.</title>
        <authorList>
            <person name="Ricker N."/>
            <person name="Shen S.Y."/>
            <person name="Goordial J."/>
            <person name="Jin S."/>
            <person name="Fulthorpe R.R."/>
        </authorList>
    </citation>
    <scope>NUCLEOTIDE SEQUENCE [LARGE SCALE GENOMIC DNA]</scope>
    <source>
        <strain evidence="7 8">OLGA172</strain>
    </source>
</reference>
<dbReference type="GO" id="GO:0006313">
    <property type="term" value="P:DNA transposition"/>
    <property type="evidence" value="ECO:0007669"/>
    <property type="project" value="InterPro"/>
</dbReference>
<evidence type="ECO:0000313" key="8">
    <source>
        <dbReference type="Proteomes" id="UP000076852"/>
    </source>
</evidence>
<dbReference type="STRING" id="1804984.AYM40_10345"/>
<dbReference type="Pfam" id="PF13700">
    <property type="entry name" value="DUF4158"/>
    <property type="match status" value="1"/>
</dbReference>
<dbReference type="KEGG" id="buz:AYM40_10345"/>
<feature type="domain" description="Tn3 transposase DDE" evidence="5">
    <location>
        <begin position="580"/>
        <end position="642"/>
    </location>
</feature>
<keyword evidence="8" id="KW-1185">Reference proteome</keyword>
<accession>A0A160FK01</accession>
<keyword evidence="3" id="KW-0238">DNA-binding</keyword>
<dbReference type="InterPro" id="IPR047653">
    <property type="entry name" value="Tn3-like_transpos"/>
</dbReference>
<dbReference type="GO" id="GO:0004803">
    <property type="term" value="F:transposase activity"/>
    <property type="evidence" value="ECO:0007669"/>
    <property type="project" value="InterPro"/>
</dbReference>
<dbReference type="GO" id="GO:0003677">
    <property type="term" value="F:DNA binding"/>
    <property type="evidence" value="ECO:0007669"/>
    <property type="project" value="UniProtKB-KW"/>
</dbReference>
<keyword evidence="4" id="KW-0233">DNA recombination</keyword>
<dbReference type="AlphaFoldDB" id="A0A160FK01"/>
<evidence type="ECO:0000259" key="6">
    <source>
        <dbReference type="Pfam" id="PF13700"/>
    </source>
</evidence>
<keyword evidence="2" id="KW-0815">Transposition</keyword>
<evidence type="ECO:0000259" key="5">
    <source>
        <dbReference type="Pfam" id="PF01526"/>
    </source>
</evidence>
<dbReference type="NCBIfam" id="NF033527">
    <property type="entry name" value="transpos_Tn3"/>
    <property type="match status" value="1"/>
</dbReference>
<dbReference type="EMBL" id="CP014578">
    <property type="protein sequence ID" value="ANB72720.1"/>
    <property type="molecule type" value="Genomic_DNA"/>
</dbReference>
<comment type="similarity">
    <text evidence="1">Belongs to the transposase 7 family.</text>
</comment>
<dbReference type="Pfam" id="PF01526">
    <property type="entry name" value="DDE_Tnp_Tn3"/>
    <property type="match status" value="1"/>
</dbReference>